<dbReference type="EMBL" id="CBXF010000121">
    <property type="protein sequence ID" value="CDL85008.1"/>
    <property type="molecule type" value="Genomic_DNA"/>
</dbReference>
<evidence type="ECO:0000313" key="3">
    <source>
        <dbReference type="Proteomes" id="UP000019202"/>
    </source>
</evidence>
<dbReference type="Proteomes" id="UP000019202">
    <property type="component" value="Unassembled WGS sequence"/>
</dbReference>
<sequence>MLTIRKAKIQDARLLSQLLETSYRFYFSELWNNKDELKTYISEESSIENIVASLETPDHHWFIAESHQDINVAATGHDIIPGNIIGFSKIVLNQLIPDKDFTGIYLHKLYLTPHLTGKKYGDQLFDHIVAFGQERGQKWLWLEVLEKNPKAIRFYARKGMEWQKDIIFSSETQQSTMHIMAKNLSLIKME</sequence>
<dbReference type="AlphaFoldDB" id="W1J4M8"/>
<evidence type="ECO:0000259" key="1">
    <source>
        <dbReference type="PROSITE" id="PS51186"/>
    </source>
</evidence>
<protein>
    <submittedName>
        <fullName evidence="2">Acetyltransferase, GNAT family</fullName>
    </submittedName>
</protein>
<dbReference type="Gene3D" id="3.40.630.30">
    <property type="match status" value="1"/>
</dbReference>
<feature type="domain" description="N-acetyltransferase" evidence="1">
    <location>
        <begin position="2"/>
        <end position="185"/>
    </location>
</feature>
<dbReference type="RefSeq" id="WP_038240950.1">
    <property type="nucleotide sequence ID" value="NZ_CAWLWS010000121.1"/>
</dbReference>
<reference evidence="2" key="1">
    <citation type="submission" date="2013-11" db="EMBL/GenBank/DDBJ databases">
        <title>Draft genome sequence and annotation of the entomopathogenic bacteria, Xenorhabdus cabanillasi strain JM26 and Xenorhabdus szentirmai strain DSM 16338.</title>
        <authorList>
            <person name="Gualtieri M."/>
            <person name="Ogier J.C."/>
            <person name="Pages S."/>
            <person name="Givaudan A."/>
            <person name="Gaudriault S."/>
        </authorList>
    </citation>
    <scope>NUCLEOTIDE SEQUENCE [LARGE SCALE GENOMIC DNA]</scope>
    <source>
        <strain evidence="2">DSM 16338</strain>
    </source>
</reference>
<dbReference type="SUPFAM" id="SSF55729">
    <property type="entry name" value="Acyl-CoA N-acyltransferases (Nat)"/>
    <property type="match status" value="1"/>
</dbReference>
<dbReference type="PANTHER" id="PTHR43617">
    <property type="entry name" value="L-AMINO ACID N-ACETYLTRANSFERASE"/>
    <property type="match status" value="1"/>
</dbReference>
<name>W1J4M8_9GAMM</name>
<evidence type="ECO:0000313" key="2">
    <source>
        <dbReference type="EMBL" id="CDL85008.1"/>
    </source>
</evidence>
<dbReference type="GO" id="GO:0016747">
    <property type="term" value="F:acyltransferase activity, transferring groups other than amino-acyl groups"/>
    <property type="evidence" value="ECO:0007669"/>
    <property type="project" value="InterPro"/>
</dbReference>
<organism evidence="2 3">
    <name type="scientific">Xenorhabdus szentirmaii DSM 16338</name>
    <dbReference type="NCBI Taxonomy" id="1427518"/>
    <lineage>
        <taxon>Bacteria</taxon>
        <taxon>Pseudomonadati</taxon>
        <taxon>Pseudomonadota</taxon>
        <taxon>Gammaproteobacteria</taxon>
        <taxon>Enterobacterales</taxon>
        <taxon>Morganellaceae</taxon>
        <taxon>Xenorhabdus</taxon>
    </lineage>
</organism>
<accession>W1J4M8</accession>
<dbReference type="OrthoDB" id="6864670at2"/>
<dbReference type="PROSITE" id="PS51186">
    <property type="entry name" value="GNAT"/>
    <property type="match status" value="1"/>
</dbReference>
<gene>
    <name evidence="2" type="ORF">XSR1_60055</name>
</gene>
<dbReference type="STRING" id="1427518.XSR1_60055"/>
<keyword evidence="3" id="KW-1185">Reference proteome</keyword>
<comment type="caution">
    <text evidence="2">The sequence shown here is derived from an EMBL/GenBank/DDBJ whole genome shotgun (WGS) entry which is preliminary data.</text>
</comment>
<dbReference type="CDD" id="cd04301">
    <property type="entry name" value="NAT_SF"/>
    <property type="match status" value="1"/>
</dbReference>
<dbReference type="Pfam" id="PF00583">
    <property type="entry name" value="Acetyltransf_1"/>
    <property type="match status" value="1"/>
</dbReference>
<dbReference type="InterPro" id="IPR000182">
    <property type="entry name" value="GNAT_dom"/>
</dbReference>
<dbReference type="InterPro" id="IPR016181">
    <property type="entry name" value="Acyl_CoA_acyltransferase"/>
</dbReference>
<proteinExistence type="predicted"/>
<dbReference type="InterPro" id="IPR050276">
    <property type="entry name" value="MshD_Acetyltransferase"/>
</dbReference>